<name>A0ACC1K6H2_9FUNG</name>
<comment type="caution">
    <text evidence="1">The sequence shown here is derived from an EMBL/GenBank/DDBJ whole genome shotgun (WGS) entry which is preliminary data.</text>
</comment>
<dbReference type="EMBL" id="JANBUJ010000087">
    <property type="protein sequence ID" value="KAJ2774567.1"/>
    <property type="molecule type" value="Genomic_DNA"/>
</dbReference>
<reference evidence="1" key="1">
    <citation type="submission" date="2022-07" db="EMBL/GenBank/DDBJ databases">
        <title>Phylogenomic reconstructions and comparative analyses of Kickxellomycotina fungi.</title>
        <authorList>
            <person name="Reynolds N.K."/>
            <person name="Stajich J.E."/>
            <person name="Barry K."/>
            <person name="Grigoriev I.V."/>
            <person name="Crous P."/>
            <person name="Smith M.E."/>
        </authorList>
    </citation>
    <scope>NUCLEOTIDE SEQUENCE</scope>
    <source>
        <strain evidence="1">CBS 109366</strain>
    </source>
</reference>
<organism evidence="1 2">
    <name type="scientific">Coemansia nantahalensis</name>
    <dbReference type="NCBI Taxonomy" id="2789366"/>
    <lineage>
        <taxon>Eukaryota</taxon>
        <taxon>Fungi</taxon>
        <taxon>Fungi incertae sedis</taxon>
        <taxon>Zoopagomycota</taxon>
        <taxon>Kickxellomycotina</taxon>
        <taxon>Kickxellomycetes</taxon>
        <taxon>Kickxellales</taxon>
        <taxon>Kickxellaceae</taxon>
        <taxon>Coemansia</taxon>
    </lineage>
</organism>
<proteinExistence type="predicted"/>
<dbReference type="Proteomes" id="UP001140234">
    <property type="component" value="Unassembled WGS sequence"/>
</dbReference>
<sequence length="1075" mass="118769">MASKSETAKAKAIADLLRQQLFIGVETNATAPKQQAGGQQARFERLLNVVSVMERDSSRGSGAAKPRLLCITVKRNRKLRLHKVKLSNKTAEISKTWSMDDIKAIEFREPTRFSLHLNHKYDFTATDAVLVEGFVQMLANFCTKYAAKPPRYINAVSGAAGATPSGSAGTIRPRTAYGRAAGGRPGGAPGVPALPTLDSAKLPADGAAAEALVRPRTRGPGQQWGPGDQNAVIRRMTKYVADHGGDLSALVPMGGPPLDEAMGEAADGSDFGGEADDVEEMLLDEAFMLTADELTGDFGWRANVDAAQLEARLMSELHKIESDNVRDMLEADKQVPNLIKELDHAIAALDMMDRMLKSYNVELEAMDDDVRKIQMENESLKIEEVNQQRLLDELDKILKTITLSEKELQVLRNESLETTDGIERVERVAASLKRMLGSTPGEGLGGLEATHEKLKKYEFYSSNFSTRVYDYLKVMFQFKVTESANEKARPTRRGIRLISGPDQVHKVTIKYAGLALWLREAKPSADKELQALYIQCMNTLYTNQARELVDSCRPVFFRYRHDVGSGGPSPVAEFSFSVSAGAQAGAAPGASNRRLSLDGLSGAAHQALVSAVKGDTSSVSGPAGGGGTGAPVVDMQPTEAFAIALENLVSNVIAEQNFISDLFHYAPPAHTRAARRGRADRRASSEGAGEDGDAKARHGESVTFYNWVTYKMRPLEHWDVPRSKVDSDDIVSQTVHFGSVKEVKSMLDLLFGSLATQVDTLVEMGTRFDPSQAVGMIVPVAKALDICKGSDQGFLINVLERCQDRLEAMFQRYISEQARSIEATKFVTKKRVGALPFARVFPRFIAHIEELVGDTGCSARSIADTAYSRISRLIFDTLETQLREADRNAQKNADDKDAQKEQLNAHVLLLENVFVLVGGLQTYKARGCKPYFVPMLETYIDHARTIQRKVTRAYIRDVLQRPMGKLIGFFETVDRCLASKRDPLDTSNLGKSQAKKVIQAHSASVMRENIKQLYKRVEKHFMNEPRLRPIIWQAITDDVLSNYQRIVTLLARAYKSTNLSLDFTQTDLQRWLNER</sequence>
<evidence type="ECO:0000313" key="1">
    <source>
        <dbReference type="EMBL" id="KAJ2774567.1"/>
    </source>
</evidence>
<accession>A0ACC1K6H2</accession>
<evidence type="ECO:0000313" key="2">
    <source>
        <dbReference type="Proteomes" id="UP001140234"/>
    </source>
</evidence>
<keyword evidence="2" id="KW-1185">Reference proteome</keyword>
<gene>
    <name evidence="1" type="ORF">IWQ57_000759</name>
</gene>
<protein>
    <submittedName>
        <fullName evidence="1">Uncharacterized protein</fullName>
    </submittedName>
</protein>